<proteinExistence type="predicted"/>
<dbReference type="OMA" id="QWETEHQ"/>
<feature type="coiled-coil region" evidence="1">
    <location>
        <begin position="95"/>
        <end position="233"/>
    </location>
</feature>
<keyword evidence="1" id="KW-0175">Coiled coil</keyword>
<sequence length="425" mass="46869">MSATTSTHSSTSLASEGSTPPVTSVRTGGGAIPVSAAAPGHDHAPVASKASAQAANVASARLEDGSYAAAATSVVNSVRETPEYRVAWDLELWRAVQAAQLKQQLAEQKKKALAELARSVKAREQQAVACLELRERDIGRREQRLVEAEKQLEKRQWRLAEMERDLRRVRQQLTDARRRAKEEAAAEAQRAKDDAMHAVELSEQRVQAAEAQAKRADDRLQQAQRDYLALSDEFHRFRTRELTTPPEKLSAVEGRLRTQFIAEQEALRKQLELRHVEQQQELSDRCRKLEEENKHLTALATKRKEQLRRSTSDVEHLRQLNKVLDERVQQLEAAAGKAFGQARATAAGSSGSAAALPASAMAGAGAASAIAREVDRLRRERRFIVEGSGGALDENSDVVRALDKAINDMVEQLNCLGPHLHMATD</sequence>
<protein>
    <submittedName>
        <fullName evidence="3">Uncharacterized protein</fullName>
    </submittedName>
</protein>
<dbReference type="AlphaFoldDB" id="G0TZ95"/>
<feature type="compositionally biased region" description="Low complexity" evidence="2">
    <location>
        <begin position="1"/>
        <end position="19"/>
    </location>
</feature>
<feature type="region of interest" description="Disordered" evidence="2">
    <location>
        <begin position="1"/>
        <end position="48"/>
    </location>
</feature>
<feature type="coiled-coil region" evidence="1">
    <location>
        <begin position="261"/>
        <end position="334"/>
    </location>
</feature>
<dbReference type="GO" id="GO:0010564">
    <property type="term" value="P:regulation of cell cycle process"/>
    <property type="evidence" value="ECO:0007669"/>
    <property type="project" value="TreeGrafter"/>
</dbReference>
<dbReference type="PANTHER" id="PTHR21574">
    <property type="entry name" value="CENTROSOMAL PROTEIN OF 120 KDA"/>
    <property type="match status" value="1"/>
</dbReference>
<accession>G0TZ95</accession>
<dbReference type="PANTHER" id="PTHR21574:SF0">
    <property type="entry name" value="CENTROSOMAL PROTEIN OF 120 KDA"/>
    <property type="match status" value="1"/>
</dbReference>
<dbReference type="VEuPathDB" id="TriTrypDB:TvY486_0706160"/>
<evidence type="ECO:0000256" key="1">
    <source>
        <dbReference type="SAM" id="Coils"/>
    </source>
</evidence>
<gene>
    <name evidence="3" type="ORF">TVY486_0706160</name>
</gene>
<dbReference type="EMBL" id="HE573023">
    <property type="protein sequence ID" value="CCC49298.1"/>
    <property type="molecule type" value="Genomic_DNA"/>
</dbReference>
<dbReference type="InterPro" id="IPR039893">
    <property type="entry name" value="CEP120-like"/>
</dbReference>
<evidence type="ECO:0000313" key="3">
    <source>
        <dbReference type="EMBL" id="CCC49298.1"/>
    </source>
</evidence>
<reference evidence="3" key="1">
    <citation type="journal article" date="2012" name="Proc. Natl. Acad. Sci. U.S.A.">
        <title>Antigenic diversity is generated by distinct evolutionary mechanisms in African trypanosome species.</title>
        <authorList>
            <person name="Jackson A.P."/>
            <person name="Berry A."/>
            <person name="Aslett M."/>
            <person name="Allison H.C."/>
            <person name="Burton P."/>
            <person name="Vavrova-Anderson J."/>
            <person name="Brown R."/>
            <person name="Browne H."/>
            <person name="Corton N."/>
            <person name="Hauser H."/>
            <person name="Gamble J."/>
            <person name="Gilderthorp R."/>
            <person name="Marcello L."/>
            <person name="McQuillan J."/>
            <person name="Otto T.D."/>
            <person name="Quail M.A."/>
            <person name="Sanders M.J."/>
            <person name="van Tonder A."/>
            <person name="Ginger M.L."/>
            <person name="Field M.C."/>
            <person name="Barry J.D."/>
            <person name="Hertz-Fowler C."/>
            <person name="Berriman M."/>
        </authorList>
    </citation>
    <scope>NUCLEOTIDE SEQUENCE</scope>
    <source>
        <strain evidence="3">Y486</strain>
    </source>
</reference>
<name>G0TZ95_TRYVY</name>
<dbReference type="GO" id="GO:0005815">
    <property type="term" value="C:microtubule organizing center"/>
    <property type="evidence" value="ECO:0007669"/>
    <property type="project" value="TreeGrafter"/>
</dbReference>
<evidence type="ECO:0000256" key="2">
    <source>
        <dbReference type="SAM" id="MobiDB-lite"/>
    </source>
</evidence>
<organism evidence="3">
    <name type="scientific">Trypanosoma vivax (strain Y486)</name>
    <dbReference type="NCBI Taxonomy" id="1055687"/>
    <lineage>
        <taxon>Eukaryota</taxon>
        <taxon>Discoba</taxon>
        <taxon>Euglenozoa</taxon>
        <taxon>Kinetoplastea</taxon>
        <taxon>Metakinetoplastina</taxon>
        <taxon>Trypanosomatida</taxon>
        <taxon>Trypanosomatidae</taxon>
        <taxon>Trypanosoma</taxon>
        <taxon>Duttonella</taxon>
    </lineage>
</organism>